<gene>
    <name evidence="9" type="ORF">HMPREF3293_01434</name>
</gene>
<comment type="similarity">
    <text evidence="1">Belongs to the FGGY kinase family.</text>
</comment>
<keyword evidence="5" id="KW-0067">ATP-binding</keyword>
<evidence type="ECO:0000313" key="10">
    <source>
        <dbReference type="Proteomes" id="UP000070366"/>
    </source>
</evidence>
<dbReference type="Proteomes" id="UP000070366">
    <property type="component" value="Unassembled WGS sequence"/>
</dbReference>
<evidence type="ECO:0000256" key="6">
    <source>
        <dbReference type="ARBA" id="ARBA00023308"/>
    </source>
</evidence>
<dbReference type="OrthoDB" id="9761504at2"/>
<evidence type="ECO:0000259" key="7">
    <source>
        <dbReference type="Pfam" id="PF00370"/>
    </source>
</evidence>
<evidence type="ECO:0000256" key="3">
    <source>
        <dbReference type="ARBA" id="ARBA00022741"/>
    </source>
</evidence>
<dbReference type="Pfam" id="PF02782">
    <property type="entry name" value="FGGY_C"/>
    <property type="match status" value="1"/>
</dbReference>
<sequence>MTALTCRRQRIKIETKETPCRGFTHTGGNKMKRNQLNLLALDLGSSNGRGILGRFDGEKITLEEIHRFENSYIEMGGMVYWDILHIFSNIKRAFQKFSLMNTGGLACFGIDAWGNDYGLIDKNGRLLSDARSARHTTAEDMERVHQIVPGLELFYQTGNSSYTINTLYQLYRRVCEGDPGIENANAMLMIPDLLAFFCTGEMHSEYTISTTTAMYNPTLKDWNRETIRRLGIPERILQPIAAPGTLCGELLPSVAAAASLKRVPCALVGSHDTASAAAAVPVSDNKENYAFCSSGTWSLFGIETDTPIFQDEMYENGFSNEGTVQGGFRPLKNITGLWLLQECRKEWRRNGKDLSYGEITAAAQRSAPLRSLIDPGHSDFFGVTSMPAQIAQYCKRTGQPVPRTEGETARCICESLALKYRWTIERLEAITGRPIERLYIVGGGTQNKLLNQMTADCTGKPVTAGPVEGACVGNLLTQAMALGEISNIGELREVVRNSFILEEYEPKQSAMWNDAFERMEAISGSRDLPEK</sequence>
<dbReference type="InterPro" id="IPR013449">
    <property type="entry name" value="Rhamnulokinase"/>
</dbReference>
<evidence type="ECO:0000256" key="2">
    <source>
        <dbReference type="ARBA" id="ARBA00022679"/>
    </source>
</evidence>
<dbReference type="InterPro" id="IPR018485">
    <property type="entry name" value="FGGY_C"/>
</dbReference>
<keyword evidence="3" id="KW-0547">Nucleotide-binding</keyword>
<dbReference type="InterPro" id="IPR018484">
    <property type="entry name" value="FGGY_N"/>
</dbReference>
<dbReference type="KEGG" id="cmiu:B1H56_11985"/>
<dbReference type="PATRIC" id="fig|626937.4.peg.1417"/>
<evidence type="ECO:0000313" key="9">
    <source>
        <dbReference type="EMBL" id="KXK65712.1"/>
    </source>
</evidence>
<protein>
    <submittedName>
        <fullName evidence="9">Carbohydrate kinase, FGGY family protein</fullName>
    </submittedName>
</protein>
<dbReference type="Gene3D" id="3.30.420.40">
    <property type="match status" value="2"/>
</dbReference>
<proteinExistence type="inferred from homology"/>
<dbReference type="CDD" id="cd07771">
    <property type="entry name" value="ASKHA_NBD_FGGY_RhaB-like"/>
    <property type="match status" value="1"/>
</dbReference>
<keyword evidence="6" id="KW-0684">Rhamnose metabolism</keyword>
<comment type="caution">
    <text evidence="9">The sequence shown here is derived from an EMBL/GenBank/DDBJ whole genome shotgun (WGS) entry which is preliminary data.</text>
</comment>
<dbReference type="GO" id="GO:0008993">
    <property type="term" value="F:rhamnulokinase activity"/>
    <property type="evidence" value="ECO:0007669"/>
    <property type="project" value="InterPro"/>
</dbReference>
<dbReference type="GO" id="GO:0005524">
    <property type="term" value="F:ATP binding"/>
    <property type="evidence" value="ECO:0007669"/>
    <property type="project" value="UniProtKB-KW"/>
</dbReference>
<evidence type="ECO:0000256" key="4">
    <source>
        <dbReference type="ARBA" id="ARBA00022777"/>
    </source>
</evidence>
<evidence type="ECO:0000256" key="5">
    <source>
        <dbReference type="ARBA" id="ARBA00022840"/>
    </source>
</evidence>
<reference evidence="9 10" key="1">
    <citation type="submission" date="2016-02" db="EMBL/GenBank/DDBJ databases">
        <authorList>
            <person name="Wen L."/>
            <person name="He K."/>
            <person name="Yang H."/>
        </authorList>
    </citation>
    <scope>NUCLEOTIDE SEQUENCE [LARGE SCALE GENOMIC DNA]</scope>
    <source>
        <strain evidence="9 10">DSM 22607</strain>
    </source>
</reference>
<keyword evidence="10" id="KW-1185">Reference proteome</keyword>
<dbReference type="EMBL" id="LSZW01000057">
    <property type="protein sequence ID" value="KXK65712.1"/>
    <property type="molecule type" value="Genomic_DNA"/>
</dbReference>
<keyword evidence="2" id="KW-0808">Transferase</keyword>
<organism evidence="9 10">
    <name type="scientific">Christensenella minuta</name>
    <dbReference type="NCBI Taxonomy" id="626937"/>
    <lineage>
        <taxon>Bacteria</taxon>
        <taxon>Bacillati</taxon>
        <taxon>Bacillota</taxon>
        <taxon>Clostridia</taxon>
        <taxon>Christensenellales</taxon>
        <taxon>Christensenellaceae</taxon>
        <taxon>Christensenella</taxon>
    </lineage>
</organism>
<dbReference type="PANTHER" id="PTHR43095">
    <property type="entry name" value="SUGAR KINASE"/>
    <property type="match status" value="1"/>
</dbReference>
<dbReference type="STRING" id="626937.HMPREF3293_01434"/>
<dbReference type="AlphaFoldDB" id="A0A136Q4Y3"/>
<dbReference type="SUPFAM" id="SSF53067">
    <property type="entry name" value="Actin-like ATPase domain"/>
    <property type="match status" value="2"/>
</dbReference>
<feature type="domain" description="Carbohydrate kinase FGGY C-terminal" evidence="8">
    <location>
        <begin position="291"/>
        <end position="482"/>
    </location>
</feature>
<accession>A0A136Q4Y3</accession>
<name>A0A136Q4Y3_9FIRM</name>
<evidence type="ECO:0000259" key="8">
    <source>
        <dbReference type="Pfam" id="PF02782"/>
    </source>
</evidence>
<evidence type="ECO:0000256" key="1">
    <source>
        <dbReference type="ARBA" id="ARBA00009156"/>
    </source>
</evidence>
<dbReference type="InterPro" id="IPR043129">
    <property type="entry name" value="ATPase_NBD"/>
</dbReference>
<dbReference type="Pfam" id="PF00370">
    <property type="entry name" value="FGGY_N"/>
    <property type="match status" value="1"/>
</dbReference>
<feature type="domain" description="Carbohydrate kinase FGGY N-terminal" evidence="7">
    <location>
        <begin position="39"/>
        <end position="277"/>
    </location>
</feature>
<dbReference type="GO" id="GO:0019301">
    <property type="term" value="P:rhamnose catabolic process"/>
    <property type="evidence" value="ECO:0007669"/>
    <property type="project" value="InterPro"/>
</dbReference>
<keyword evidence="4 9" id="KW-0418">Kinase</keyword>
<dbReference type="InterPro" id="IPR050406">
    <property type="entry name" value="FGGY_Carb_Kinase"/>
</dbReference>